<reference evidence="1 2" key="1">
    <citation type="submission" date="2019-09" db="EMBL/GenBank/DDBJ databases">
        <title>Actinomadura physcomitrii sp. nov., a novel actinomycete isolated from moss [Physcomitrium sphaericum (Ludw) Fuernr].</title>
        <authorList>
            <person name="Zhuang X."/>
            <person name="Liu C."/>
        </authorList>
    </citation>
    <scope>NUCLEOTIDE SEQUENCE [LARGE SCALE GENOMIC DNA]</scope>
    <source>
        <strain evidence="1 2">HMC1</strain>
    </source>
</reference>
<dbReference type="InterPro" id="IPR053137">
    <property type="entry name" value="NLR-like"/>
</dbReference>
<dbReference type="Pfam" id="PF13424">
    <property type="entry name" value="TPR_12"/>
    <property type="match status" value="3"/>
</dbReference>
<dbReference type="InterPro" id="IPR019734">
    <property type="entry name" value="TPR_rpt"/>
</dbReference>
<dbReference type="Pfam" id="PF13374">
    <property type="entry name" value="TPR_10"/>
    <property type="match status" value="1"/>
</dbReference>
<dbReference type="PANTHER" id="PTHR46082">
    <property type="entry name" value="ATP/GTP-BINDING PROTEIN-RELATED"/>
    <property type="match status" value="1"/>
</dbReference>
<proteinExistence type="predicted"/>
<evidence type="ECO:0000313" key="1">
    <source>
        <dbReference type="EMBL" id="KAB2341613.1"/>
    </source>
</evidence>
<evidence type="ECO:0000313" key="2">
    <source>
        <dbReference type="Proteomes" id="UP000468735"/>
    </source>
</evidence>
<dbReference type="Proteomes" id="UP000468735">
    <property type="component" value="Unassembled WGS sequence"/>
</dbReference>
<protein>
    <submittedName>
        <fullName evidence="1">Tetratricopeptide repeat protein</fullName>
    </submittedName>
</protein>
<accession>A0A6H9YKJ7</accession>
<keyword evidence="2" id="KW-1185">Reference proteome</keyword>
<dbReference type="InterPro" id="IPR011990">
    <property type="entry name" value="TPR-like_helical_dom_sf"/>
</dbReference>
<comment type="caution">
    <text evidence="1">The sequence shown here is derived from an EMBL/GenBank/DDBJ whole genome shotgun (WGS) entry which is preliminary data.</text>
</comment>
<dbReference type="Gene3D" id="1.25.40.10">
    <property type="entry name" value="Tetratricopeptide repeat domain"/>
    <property type="match status" value="2"/>
</dbReference>
<dbReference type="PANTHER" id="PTHR46082:SF6">
    <property type="entry name" value="AAA+ ATPASE DOMAIN-CONTAINING PROTEIN-RELATED"/>
    <property type="match status" value="1"/>
</dbReference>
<dbReference type="RefSeq" id="WP_151568419.1">
    <property type="nucleotide sequence ID" value="NZ_WBMT01000025.1"/>
</dbReference>
<name>A0A6H9YKJ7_9ACTN</name>
<dbReference type="SMART" id="SM00028">
    <property type="entry name" value="TPR"/>
    <property type="match status" value="5"/>
</dbReference>
<dbReference type="EMBL" id="WBMT01000025">
    <property type="protein sequence ID" value="KAB2341613.1"/>
    <property type="molecule type" value="Genomic_DNA"/>
</dbReference>
<dbReference type="OrthoDB" id="580767at2"/>
<gene>
    <name evidence="1" type="ORF">F8566_41520</name>
</gene>
<dbReference type="SUPFAM" id="SSF48452">
    <property type="entry name" value="TPR-like"/>
    <property type="match status" value="3"/>
</dbReference>
<sequence length="513" mass="56088">MTDVDLVGAAELVSELGFLPLAIEQAGAFLRQSQLSAARYLQLLHDSPAVMYDQAARGSDSERTIARIWRITLDTLTDTPLAGDLLRILAWWAPDAIPRTLLAPLAGPVEVAIALGALHAYNMITLESDTITVHRLVQAVARTPDPDDPHRHATDINRARDQATQLLHKAIPADHRAPADWPLWRTLLPHINALTSYTSPTTHTVTTALLLNETGLFLSDQGDSSGAITFHQHAVTTFERLLGAEHANTLVSRNGLARAYESAGNLARAIPLFRQVLADSERILGPDHPDTLVSRNDLARVDMLDGNTARAIPLSKQVLADSERIFGPDHPDTLVSRHNLARGYMAAGDTARAIPLSKQVLADFERIFGPDHPNTLGARYSLAHTYQSAGDLADAIPLFEQNLVVQERVLGTDHPTTLGSRNSLARTYLMAGDLARAIPLFEETLTARERVLGHNHPLTLGSRSNLAHAYQTVGDLEQAIPLYEQTLVDCERALGPDHSLTRTVRENLKAARR</sequence>
<organism evidence="1 2">
    <name type="scientific">Actinomadura rudentiformis</name>
    <dbReference type="NCBI Taxonomy" id="359158"/>
    <lineage>
        <taxon>Bacteria</taxon>
        <taxon>Bacillati</taxon>
        <taxon>Actinomycetota</taxon>
        <taxon>Actinomycetes</taxon>
        <taxon>Streptosporangiales</taxon>
        <taxon>Thermomonosporaceae</taxon>
        <taxon>Actinomadura</taxon>
    </lineage>
</organism>
<dbReference type="AlphaFoldDB" id="A0A6H9YKJ7"/>